<dbReference type="GO" id="GO:0002949">
    <property type="term" value="P:tRNA threonylcarbamoyladenosine modification"/>
    <property type="evidence" value="ECO:0007669"/>
    <property type="project" value="UniProtKB-UniRule"/>
</dbReference>
<keyword evidence="4 8" id="KW-0479">Metal-binding</keyword>
<keyword evidence="2 8" id="KW-0808">Transferase</keyword>
<evidence type="ECO:0000256" key="4">
    <source>
        <dbReference type="ARBA" id="ARBA00022723"/>
    </source>
</evidence>
<dbReference type="FunFam" id="3.30.420.40:FF:000040">
    <property type="entry name" value="tRNA N6-adenosine threonylcarbamoyltransferase"/>
    <property type="match status" value="1"/>
</dbReference>
<dbReference type="PROSITE" id="PS01016">
    <property type="entry name" value="GLYCOPROTEASE"/>
    <property type="match status" value="1"/>
</dbReference>
<evidence type="ECO:0000313" key="10">
    <source>
        <dbReference type="EMBL" id="EAV39666.1"/>
    </source>
</evidence>
<evidence type="ECO:0000256" key="5">
    <source>
        <dbReference type="ARBA" id="ARBA00023004"/>
    </source>
</evidence>
<dbReference type="HOGENOM" id="CLU_023208_0_2_9"/>
<evidence type="ECO:0000313" key="11">
    <source>
        <dbReference type="Proteomes" id="UP000003346"/>
    </source>
</evidence>
<feature type="binding site" evidence="8">
    <location>
        <begin position="144"/>
        <end position="148"/>
    </location>
    <ligand>
        <name>substrate</name>
    </ligand>
</feature>
<feature type="binding site" evidence="8">
    <location>
        <position position="190"/>
    </location>
    <ligand>
        <name>substrate</name>
    </ligand>
</feature>
<dbReference type="GO" id="GO:0006508">
    <property type="term" value="P:proteolysis"/>
    <property type="evidence" value="ECO:0007669"/>
    <property type="project" value="UniProtKB-KW"/>
</dbReference>
<dbReference type="InterPro" id="IPR043129">
    <property type="entry name" value="ATPase_NBD"/>
</dbReference>
<dbReference type="GO" id="GO:0008233">
    <property type="term" value="F:peptidase activity"/>
    <property type="evidence" value="ECO:0007669"/>
    <property type="project" value="UniProtKB-KW"/>
</dbReference>
<keyword evidence="10" id="KW-0378">Hydrolase</keyword>
<sequence length="344" mass="37205">MVLMNEKTDDIILAFESSADETSAAVVKNGNTILSNVVATQIASHQRFGGIVPEVASRHHLEWINRVTEEALTKAGINDPERQLSAVAATYGPGLVGSLLVGLMAGKTFAMVHHLPFIAVNHLAGHISAANFVKATVYPALAIMVSGGHTELLWMEKENTFQIIGTTLDDAAGEAFDKVGRILGLKYPAGKEIQEMAGHGKAVIKFPIAHTEDDFDFSFSGLKSSVLNYVHHHEQVSEEFNRNDVAASFQKAVVEAITEKSRLAIEKFQPKQLLLGGGVAANLALRTAVENLSKEYKIELTEAPIKLSGDNAAMIGAAAYLNYKQRLFAPLDLNVDPSLNFARM</sequence>
<evidence type="ECO:0000256" key="2">
    <source>
        <dbReference type="ARBA" id="ARBA00022679"/>
    </source>
</evidence>
<organism evidence="10 11">
    <name type="scientific">Oenococcus oeni ATCC BAA-1163</name>
    <dbReference type="NCBI Taxonomy" id="379360"/>
    <lineage>
        <taxon>Bacteria</taxon>
        <taxon>Bacillati</taxon>
        <taxon>Bacillota</taxon>
        <taxon>Bacilli</taxon>
        <taxon>Lactobacillales</taxon>
        <taxon>Lactobacillaceae</taxon>
        <taxon>Oenococcus</taxon>
    </lineage>
</organism>
<dbReference type="GO" id="GO:0005506">
    <property type="term" value="F:iron ion binding"/>
    <property type="evidence" value="ECO:0007669"/>
    <property type="project" value="UniProtKB-UniRule"/>
</dbReference>
<dbReference type="HAMAP" id="MF_01445">
    <property type="entry name" value="TsaD"/>
    <property type="match status" value="1"/>
</dbReference>
<keyword evidence="1 8" id="KW-0963">Cytoplasm</keyword>
<dbReference type="EMBL" id="AAUV01000045">
    <property type="protein sequence ID" value="EAV39666.1"/>
    <property type="molecule type" value="Genomic_DNA"/>
</dbReference>
<protein>
    <recommendedName>
        <fullName evidence="8">tRNA N6-adenosine threonylcarbamoyltransferase</fullName>
        <ecNumber evidence="8">2.3.1.234</ecNumber>
    </recommendedName>
    <alternativeName>
        <fullName evidence="8">N6-L-threonylcarbamoyladenine synthase</fullName>
        <shortName evidence="8">t(6)A synthase</shortName>
    </alternativeName>
    <alternativeName>
        <fullName evidence="8">t(6)A37 threonylcarbamoyladenosine biosynthesis protein TsaD</fullName>
    </alternativeName>
    <alternativeName>
        <fullName evidence="8">tRNA threonylcarbamoyladenosine biosynthesis protein TsaD</fullName>
    </alternativeName>
</protein>
<dbReference type="InterPro" id="IPR022450">
    <property type="entry name" value="TsaD"/>
</dbReference>
<comment type="function">
    <text evidence="8">Required for the formation of a threonylcarbamoyl group on adenosine at position 37 (t(6)A37) in tRNAs that read codons beginning with adenine. Is involved in the transfer of the threonylcarbamoyl moiety of threonylcarbamoyl-AMP (TC-AMP) to the N6 group of A37, together with TsaE and TsaB. TsaD likely plays a direct catalytic role in this reaction.</text>
</comment>
<comment type="caution">
    <text evidence="8">Lacks conserved residue(s) required for the propagation of feature annotation.</text>
</comment>
<comment type="cofactor">
    <cofactor evidence="8">
        <name>Fe(2+)</name>
        <dbReference type="ChEBI" id="CHEBI:29033"/>
    </cofactor>
    <text evidence="8">Binds 1 Fe(2+) ion per subunit.</text>
</comment>
<dbReference type="FunFam" id="3.30.420.40:FF:000012">
    <property type="entry name" value="tRNA N6-adenosine threonylcarbamoyltransferase"/>
    <property type="match status" value="1"/>
</dbReference>
<keyword evidence="5 8" id="KW-0408">Iron</keyword>
<keyword evidence="3 8" id="KW-0819">tRNA processing</keyword>
<reference evidence="10 11" key="1">
    <citation type="submission" date="2006-11" db="EMBL/GenBank/DDBJ databases">
        <authorList>
            <consortium name="Laboratoire de Microbiologie (Universite Bourgogne)"/>
            <consortium name="GENOME Express"/>
            <consortium name="UMR Oenologie Ampelologie (Universite Bordeaux 2)"/>
            <person name="Guzzo J."/>
        </authorList>
    </citation>
    <scope>NUCLEOTIDE SEQUENCE [LARGE SCALE GENOMIC DNA]</scope>
    <source>
        <strain evidence="10 11">ATCC BAA-1163</strain>
    </source>
</reference>
<gene>
    <name evidence="8" type="primary">tsaD</name>
    <name evidence="10" type="ORF">OENOO_50024</name>
</gene>
<dbReference type="AlphaFoldDB" id="A0NIL3"/>
<evidence type="ECO:0000256" key="8">
    <source>
        <dbReference type="HAMAP-Rule" id="MF_01445"/>
    </source>
</evidence>
<dbReference type="InterPro" id="IPR017861">
    <property type="entry name" value="KAE1/TsaD"/>
</dbReference>
<evidence type="ECO:0000256" key="6">
    <source>
        <dbReference type="ARBA" id="ARBA00023315"/>
    </source>
</evidence>
<dbReference type="Gene3D" id="3.30.420.40">
    <property type="match status" value="2"/>
</dbReference>
<dbReference type="InterPro" id="IPR017860">
    <property type="entry name" value="Peptidase_M22_CS"/>
</dbReference>
<dbReference type="NCBIfam" id="TIGR00329">
    <property type="entry name" value="gcp_kae1"/>
    <property type="match status" value="1"/>
</dbReference>
<dbReference type="InterPro" id="IPR000905">
    <property type="entry name" value="Gcp-like_dom"/>
</dbReference>
<accession>A0NIL3</accession>
<dbReference type="Proteomes" id="UP000003346">
    <property type="component" value="Unassembled WGS sequence"/>
</dbReference>
<dbReference type="SUPFAM" id="SSF53067">
    <property type="entry name" value="Actin-like ATPase domain"/>
    <property type="match status" value="2"/>
</dbReference>
<comment type="subcellular location">
    <subcellularLocation>
        <location evidence="8">Cytoplasm</location>
    </subcellularLocation>
</comment>
<dbReference type="Pfam" id="PF00814">
    <property type="entry name" value="TsaD"/>
    <property type="match status" value="1"/>
</dbReference>
<keyword evidence="10" id="KW-0645">Protease</keyword>
<dbReference type="EC" id="2.3.1.234" evidence="8"/>
<comment type="caution">
    <text evidence="10">The sequence shown here is derived from an EMBL/GenBank/DDBJ whole genome shotgun (WGS) entry which is preliminary data.</text>
</comment>
<keyword evidence="6 8" id="KW-0012">Acyltransferase</keyword>
<dbReference type="CDD" id="cd24133">
    <property type="entry name" value="ASKHA_NBD_TsaD_bac"/>
    <property type="match status" value="1"/>
</dbReference>
<feature type="binding site" evidence="8">
    <location>
        <position position="310"/>
    </location>
    <ligand>
        <name>Fe cation</name>
        <dbReference type="ChEBI" id="CHEBI:24875"/>
    </ligand>
</feature>
<proteinExistence type="inferred from homology"/>
<feature type="binding site" evidence="8">
    <location>
        <position position="177"/>
    </location>
    <ligand>
        <name>substrate</name>
    </ligand>
</feature>
<feature type="domain" description="Gcp-like" evidence="9">
    <location>
        <begin position="32"/>
        <end position="316"/>
    </location>
</feature>
<evidence type="ECO:0000256" key="3">
    <source>
        <dbReference type="ARBA" id="ARBA00022694"/>
    </source>
</evidence>
<name>A0NIL3_OENOE</name>
<comment type="similarity">
    <text evidence="8">Belongs to the KAE1 / TsaD family.</text>
</comment>
<evidence type="ECO:0000259" key="9">
    <source>
        <dbReference type="Pfam" id="PF00814"/>
    </source>
</evidence>
<dbReference type="GO" id="GO:0061711">
    <property type="term" value="F:tRNA N(6)-L-threonylcarbamoyladenine synthase activity"/>
    <property type="evidence" value="ECO:0007669"/>
    <property type="project" value="UniProtKB-EC"/>
</dbReference>
<feature type="binding site" evidence="8">
    <location>
        <position position="126"/>
    </location>
    <ligand>
        <name>Fe cation</name>
        <dbReference type="ChEBI" id="CHEBI:24875"/>
    </ligand>
</feature>
<comment type="catalytic activity">
    <reaction evidence="7 8">
        <text>L-threonylcarbamoyladenylate + adenosine(37) in tRNA = N(6)-L-threonylcarbamoyladenosine(37) in tRNA + AMP + H(+)</text>
        <dbReference type="Rhea" id="RHEA:37059"/>
        <dbReference type="Rhea" id="RHEA-COMP:10162"/>
        <dbReference type="Rhea" id="RHEA-COMP:10163"/>
        <dbReference type="ChEBI" id="CHEBI:15378"/>
        <dbReference type="ChEBI" id="CHEBI:73682"/>
        <dbReference type="ChEBI" id="CHEBI:74411"/>
        <dbReference type="ChEBI" id="CHEBI:74418"/>
        <dbReference type="ChEBI" id="CHEBI:456215"/>
        <dbReference type="EC" id="2.3.1.234"/>
    </reaction>
</comment>
<dbReference type="PANTHER" id="PTHR11735:SF6">
    <property type="entry name" value="TRNA N6-ADENOSINE THREONYLCARBAMOYLTRANSFERASE, MITOCHONDRIAL"/>
    <property type="match status" value="1"/>
</dbReference>
<feature type="binding site" evidence="8">
    <location>
        <position position="282"/>
    </location>
    <ligand>
        <name>substrate</name>
    </ligand>
</feature>
<evidence type="ECO:0000256" key="7">
    <source>
        <dbReference type="ARBA" id="ARBA00048117"/>
    </source>
</evidence>
<feature type="binding site" evidence="8">
    <location>
        <position position="122"/>
    </location>
    <ligand>
        <name>Fe cation</name>
        <dbReference type="ChEBI" id="CHEBI:24875"/>
    </ligand>
</feature>
<dbReference type="PRINTS" id="PR00789">
    <property type="entry name" value="OSIALOPTASE"/>
</dbReference>
<dbReference type="PANTHER" id="PTHR11735">
    <property type="entry name" value="TRNA N6-ADENOSINE THREONYLCARBAMOYLTRANSFERASE"/>
    <property type="match status" value="1"/>
</dbReference>
<dbReference type="NCBIfam" id="TIGR03723">
    <property type="entry name" value="T6A_TsaD_YgjD"/>
    <property type="match status" value="1"/>
</dbReference>
<evidence type="ECO:0000256" key="1">
    <source>
        <dbReference type="ARBA" id="ARBA00022490"/>
    </source>
</evidence>
<dbReference type="GO" id="GO:0005737">
    <property type="term" value="C:cytoplasm"/>
    <property type="evidence" value="ECO:0007669"/>
    <property type="project" value="UniProtKB-SubCell"/>
</dbReference>